<keyword evidence="1" id="KW-1133">Transmembrane helix</keyword>
<feature type="transmembrane region" description="Helical" evidence="1">
    <location>
        <begin position="183"/>
        <end position="206"/>
    </location>
</feature>
<sequence length="225" mass="25545">MAVHHIVNLHTYTPEVQCRYNCFIEIGHQSLLFSLANSFTLAIAVDRFYATVLPLRYKQLFENTGSLKTENPMLMVCTFTMVTGRYSFYILCCKWLFFGLSSIILYFIAILFVKTRQNKIFVVTGITTTPSSLEVIKQKHSKQLFKALVLHSIVQACTLIVCYSKLLYGAIVQSDRGSTDGPYFTILNTTSGLSNFVIYLICLKVFRQNCRVLISIRTNTIAPST</sequence>
<evidence type="ECO:0000313" key="3">
    <source>
        <dbReference type="WBParaSite" id="nRc.2.0.1.t12440-RA"/>
    </source>
</evidence>
<dbReference type="Proteomes" id="UP000887565">
    <property type="component" value="Unplaced"/>
</dbReference>
<evidence type="ECO:0000256" key="1">
    <source>
        <dbReference type="SAM" id="Phobius"/>
    </source>
</evidence>
<protein>
    <submittedName>
        <fullName evidence="3">Vomeronasal type-1 receptor</fullName>
    </submittedName>
</protein>
<keyword evidence="1" id="KW-0812">Transmembrane</keyword>
<keyword evidence="1" id="KW-0472">Membrane</keyword>
<organism evidence="2 3">
    <name type="scientific">Romanomermis culicivorax</name>
    <name type="common">Nematode worm</name>
    <dbReference type="NCBI Taxonomy" id="13658"/>
    <lineage>
        <taxon>Eukaryota</taxon>
        <taxon>Metazoa</taxon>
        <taxon>Ecdysozoa</taxon>
        <taxon>Nematoda</taxon>
        <taxon>Enoplea</taxon>
        <taxon>Dorylaimia</taxon>
        <taxon>Mermithida</taxon>
        <taxon>Mermithoidea</taxon>
        <taxon>Mermithidae</taxon>
        <taxon>Romanomermis</taxon>
    </lineage>
</organism>
<proteinExistence type="predicted"/>
<dbReference type="SUPFAM" id="SSF81321">
    <property type="entry name" value="Family A G protein-coupled receptor-like"/>
    <property type="match status" value="1"/>
</dbReference>
<dbReference type="AlphaFoldDB" id="A0A915IE36"/>
<feature type="transmembrane region" description="Helical" evidence="1">
    <location>
        <begin position="95"/>
        <end position="113"/>
    </location>
</feature>
<accession>A0A915IE36</accession>
<keyword evidence="2" id="KW-1185">Reference proteome</keyword>
<dbReference type="Gene3D" id="1.20.1070.10">
    <property type="entry name" value="Rhodopsin 7-helix transmembrane proteins"/>
    <property type="match status" value="1"/>
</dbReference>
<evidence type="ECO:0000313" key="2">
    <source>
        <dbReference type="Proteomes" id="UP000887565"/>
    </source>
</evidence>
<feature type="transmembrane region" description="Helical" evidence="1">
    <location>
        <begin position="147"/>
        <end position="171"/>
    </location>
</feature>
<dbReference type="WBParaSite" id="nRc.2.0.1.t12440-RA">
    <property type="protein sequence ID" value="nRc.2.0.1.t12440-RA"/>
    <property type="gene ID" value="nRc.2.0.1.g12440"/>
</dbReference>
<reference evidence="3" key="1">
    <citation type="submission" date="2022-11" db="UniProtKB">
        <authorList>
            <consortium name="WormBaseParasite"/>
        </authorList>
    </citation>
    <scope>IDENTIFICATION</scope>
</reference>
<name>A0A915IE36_ROMCU</name>